<comment type="function">
    <text evidence="4">Catalyzes two steps in the biosynthesis of coenzyme A. In the first step cysteine is conjugated to 4'-phosphopantothenate to form 4-phosphopantothenoylcysteine, in the latter compound is decarboxylated to form 4'-phosphopantotheine.</text>
</comment>
<dbReference type="RefSeq" id="WP_346041027.1">
    <property type="nucleotide sequence ID" value="NZ_BAAACP010000001.1"/>
</dbReference>
<protein>
    <recommendedName>
        <fullName evidence="3">Coenzyme A biosynthesis bifunctional protein CoaBC</fullName>
    </recommendedName>
    <alternativeName>
        <fullName evidence="3">DNA/pantothenate metabolism flavoprotein</fullName>
    </alternativeName>
    <alternativeName>
        <fullName evidence="3">Phosphopantothenoylcysteine synthetase/decarboxylase</fullName>
        <shortName evidence="3">PPCS-PPCDC</shortName>
    </alternativeName>
    <domain>
        <recommendedName>
            <fullName evidence="3">Phosphopantothenoylcysteine decarboxylase</fullName>
            <shortName evidence="3">PPC decarboxylase</shortName>
            <shortName evidence="3">PPC-DC</shortName>
            <ecNumber evidence="3">4.1.1.36</ecNumber>
        </recommendedName>
        <alternativeName>
            <fullName evidence="3">CoaC</fullName>
        </alternativeName>
    </domain>
    <domain>
        <recommendedName>
            <fullName evidence="3">Phosphopantothenate--cysteine ligase</fullName>
            <ecNumber evidence="3">6.3.2.5</ecNumber>
        </recommendedName>
        <alternativeName>
            <fullName evidence="3">CoaB</fullName>
        </alternativeName>
        <alternativeName>
            <fullName evidence="3">Phosphopantothenoylcysteine synthetase</fullName>
            <shortName evidence="3">PPC synthetase</shortName>
            <shortName evidence="3">PPC-S</shortName>
        </alternativeName>
    </domain>
</protein>
<comment type="pathway">
    <text evidence="3 4">Cofactor biosynthesis; coenzyme A biosynthesis; CoA from (R)-pantothenate: step 3/5.</text>
</comment>
<accession>A0ABP3X5R9</accession>
<dbReference type="Pfam" id="PF04127">
    <property type="entry name" value="DFP"/>
    <property type="match status" value="1"/>
</dbReference>
<name>A0ABP3X5R9_9FIRM</name>
<keyword evidence="3 4" id="KW-0285">Flavoprotein</keyword>
<gene>
    <name evidence="3 7" type="primary">coaBC</name>
    <name evidence="7" type="ORF">GCM10008917_00980</name>
</gene>
<organism evidence="7 8">
    <name type="scientific">Paraclostridium tenue</name>
    <dbReference type="NCBI Taxonomy" id="1737"/>
    <lineage>
        <taxon>Bacteria</taxon>
        <taxon>Bacillati</taxon>
        <taxon>Bacillota</taxon>
        <taxon>Clostridia</taxon>
        <taxon>Peptostreptococcales</taxon>
        <taxon>Peptostreptococcaceae</taxon>
        <taxon>Paraclostridium</taxon>
    </lineage>
</organism>
<dbReference type="SUPFAM" id="SSF102645">
    <property type="entry name" value="CoaB-like"/>
    <property type="match status" value="1"/>
</dbReference>
<feature type="active site" description="Proton donor" evidence="3">
    <location>
        <position position="157"/>
    </location>
</feature>
<dbReference type="InterPro" id="IPR036551">
    <property type="entry name" value="Flavin_trans-like"/>
</dbReference>
<evidence type="ECO:0000256" key="2">
    <source>
        <dbReference type="ARBA" id="ARBA00023239"/>
    </source>
</evidence>
<feature type="binding site" evidence="3">
    <location>
        <position position="279"/>
    </location>
    <ligand>
        <name>CTP</name>
        <dbReference type="ChEBI" id="CHEBI:37563"/>
    </ligand>
</feature>
<comment type="caution">
    <text evidence="7">The sequence shown here is derived from an EMBL/GenBank/DDBJ whole genome shotgun (WGS) entry which is preliminary data.</text>
</comment>
<dbReference type="EC" id="4.1.1.36" evidence="3"/>
<dbReference type="InterPro" id="IPR035929">
    <property type="entry name" value="CoaB-like_sf"/>
</dbReference>
<keyword evidence="3" id="KW-0511">Multifunctional enzyme</keyword>
<dbReference type="EMBL" id="BAAACP010000001">
    <property type="protein sequence ID" value="GAA0861073.1"/>
    <property type="molecule type" value="Genomic_DNA"/>
</dbReference>
<dbReference type="PANTHER" id="PTHR14359:SF6">
    <property type="entry name" value="PHOSPHOPANTOTHENOYLCYSTEINE DECARBOXYLASE"/>
    <property type="match status" value="1"/>
</dbReference>
<feature type="domain" description="Flavoprotein" evidence="5">
    <location>
        <begin position="5"/>
        <end position="176"/>
    </location>
</feature>
<dbReference type="SUPFAM" id="SSF52507">
    <property type="entry name" value="Homo-oligomeric flavin-containing Cys decarboxylases, HFCD"/>
    <property type="match status" value="1"/>
</dbReference>
<dbReference type="Gene3D" id="3.40.50.10300">
    <property type="entry name" value="CoaB-like"/>
    <property type="match status" value="1"/>
</dbReference>
<evidence type="ECO:0000259" key="6">
    <source>
        <dbReference type="Pfam" id="PF04127"/>
    </source>
</evidence>
<comment type="pathway">
    <text evidence="3 4">Cofactor biosynthesis; coenzyme A biosynthesis; CoA from (R)-pantothenate: step 2/5.</text>
</comment>
<evidence type="ECO:0000256" key="3">
    <source>
        <dbReference type="HAMAP-Rule" id="MF_02225"/>
    </source>
</evidence>
<dbReference type="NCBIfam" id="TIGR00521">
    <property type="entry name" value="coaBC_dfp"/>
    <property type="match status" value="1"/>
</dbReference>
<dbReference type="Gene3D" id="3.40.50.1950">
    <property type="entry name" value="Flavin prenyltransferase-like"/>
    <property type="match status" value="1"/>
</dbReference>
<keyword evidence="3 4" id="KW-0436">Ligase</keyword>
<keyword evidence="1 3" id="KW-0210">Decarboxylase</keyword>
<dbReference type="HAMAP" id="MF_02225">
    <property type="entry name" value="CoaBC"/>
    <property type="match status" value="1"/>
</dbReference>
<dbReference type="Proteomes" id="UP001400965">
    <property type="component" value="Unassembled WGS sequence"/>
</dbReference>
<comment type="caution">
    <text evidence="3">Lacks conserved residue(s) required for the propagation of feature annotation.</text>
</comment>
<keyword evidence="8" id="KW-1185">Reference proteome</keyword>
<feature type="domain" description="DNA/pantothenate metabolism flavoprotein C-terminal" evidence="6">
    <location>
        <begin position="185"/>
        <end position="395"/>
    </location>
</feature>
<evidence type="ECO:0000256" key="1">
    <source>
        <dbReference type="ARBA" id="ARBA00022793"/>
    </source>
</evidence>
<dbReference type="GO" id="GO:0016874">
    <property type="term" value="F:ligase activity"/>
    <property type="evidence" value="ECO:0007669"/>
    <property type="project" value="UniProtKB-KW"/>
</dbReference>
<feature type="region of interest" description="Phosphopantothenate--cysteine ligase" evidence="3">
    <location>
        <begin position="190"/>
        <end position="399"/>
    </location>
</feature>
<feature type="binding site" evidence="3">
    <location>
        <position position="341"/>
    </location>
    <ligand>
        <name>CTP</name>
        <dbReference type="ChEBI" id="CHEBI:37563"/>
    </ligand>
</feature>
<keyword evidence="2 3" id="KW-0456">Lyase</keyword>
<proteinExistence type="inferred from homology"/>
<evidence type="ECO:0000313" key="8">
    <source>
        <dbReference type="Proteomes" id="UP001400965"/>
    </source>
</evidence>
<comment type="catalytic activity">
    <reaction evidence="3 4">
        <text>(R)-4'-phosphopantothenate + L-cysteine + CTP = N-[(R)-4-phosphopantothenoyl]-L-cysteine + CMP + diphosphate + H(+)</text>
        <dbReference type="Rhea" id="RHEA:19397"/>
        <dbReference type="ChEBI" id="CHEBI:10986"/>
        <dbReference type="ChEBI" id="CHEBI:15378"/>
        <dbReference type="ChEBI" id="CHEBI:33019"/>
        <dbReference type="ChEBI" id="CHEBI:35235"/>
        <dbReference type="ChEBI" id="CHEBI:37563"/>
        <dbReference type="ChEBI" id="CHEBI:59458"/>
        <dbReference type="ChEBI" id="CHEBI:60377"/>
        <dbReference type="EC" id="6.3.2.5"/>
    </reaction>
</comment>
<evidence type="ECO:0000313" key="7">
    <source>
        <dbReference type="EMBL" id="GAA0861073.1"/>
    </source>
</evidence>
<comment type="function">
    <text evidence="3">Catalyzes two sequential steps in the biosynthesis of coenzyme A. In the first step cysteine is conjugated to 4'-phosphopantothenate to form 4-phosphopantothenoylcysteine. In the second step the latter compound is decarboxylated to form 4'-phosphopantotheine.</text>
</comment>
<comment type="similarity">
    <text evidence="3 4">In the C-terminal section; belongs to the PPC synthetase family.</text>
</comment>
<feature type="region of interest" description="Phosphopantothenoylcysteine decarboxylase" evidence="3">
    <location>
        <begin position="1"/>
        <end position="189"/>
    </location>
</feature>
<dbReference type="Pfam" id="PF02441">
    <property type="entry name" value="Flavoprotein"/>
    <property type="match status" value="1"/>
</dbReference>
<keyword evidence="3" id="KW-0460">Magnesium</keyword>
<evidence type="ECO:0000259" key="5">
    <source>
        <dbReference type="Pfam" id="PF02441"/>
    </source>
</evidence>
<comment type="catalytic activity">
    <reaction evidence="3 4">
        <text>N-[(R)-4-phosphopantothenoyl]-L-cysteine + H(+) = (R)-4'-phosphopantetheine + CO2</text>
        <dbReference type="Rhea" id="RHEA:16793"/>
        <dbReference type="ChEBI" id="CHEBI:15378"/>
        <dbReference type="ChEBI" id="CHEBI:16526"/>
        <dbReference type="ChEBI" id="CHEBI:59458"/>
        <dbReference type="ChEBI" id="CHEBI:61723"/>
        <dbReference type="EC" id="4.1.1.36"/>
    </reaction>
</comment>
<dbReference type="InterPro" id="IPR003382">
    <property type="entry name" value="Flavoprotein"/>
</dbReference>
<dbReference type="EC" id="6.3.2.5" evidence="3"/>
<feature type="binding site" evidence="3">
    <location>
        <position position="337"/>
    </location>
    <ligand>
        <name>CTP</name>
        <dbReference type="ChEBI" id="CHEBI:37563"/>
    </ligand>
</feature>
<keyword evidence="3" id="KW-0479">Metal-binding</keyword>
<keyword evidence="3 4" id="KW-0288">FMN</keyword>
<feature type="binding site" evidence="3">
    <location>
        <position position="289"/>
    </location>
    <ligand>
        <name>CTP</name>
        <dbReference type="ChEBI" id="CHEBI:37563"/>
    </ligand>
</feature>
<reference evidence="8" key="1">
    <citation type="journal article" date="2019" name="Int. J. Syst. Evol. Microbiol.">
        <title>The Global Catalogue of Microorganisms (GCM) 10K type strain sequencing project: providing services to taxonomists for standard genome sequencing and annotation.</title>
        <authorList>
            <consortium name="The Broad Institute Genomics Platform"/>
            <consortium name="The Broad Institute Genome Sequencing Center for Infectious Disease"/>
            <person name="Wu L."/>
            <person name="Ma J."/>
        </authorList>
    </citation>
    <scope>NUCLEOTIDE SEQUENCE [LARGE SCALE GENOMIC DNA]</scope>
    <source>
        <strain evidence="8">JCM 6486</strain>
    </source>
</reference>
<comment type="cofactor">
    <cofactor evidence="3">
        <name>Mg(2+)</name>
        <dbReference type="ChEBI" id="CHEBI:18420"/>
    </cofactor>
</comment>
<sequence length="399" mass="43637">MLKDKTVVLGVSGGIAVYKACDLVSKLKKVGVNVHVIMTKSATEFVAPLTFQTLSQNYVVEDMFESPKTWDVEHISLAKKADLFALVPATANLIGKVANGIADDMLTTTVMATKAKVLIAPAMNTNMYENPVVQRNIQTLKDLNYEFVEPESGRLACGDIGSGKLASVDVIFESIINLLQVKKDLKGTSIIVTAGPTVENIDPVRYITNRSTGKMGYSIAKKAIERGADVTLISGPTNIIPPQNLKKFIKTESAEDMYNAVLENIDENQVIIKSAAVADYKPKNYSGKKIKKSDDDLSIKLDRTKDIALEIGKIKKDKILVGFAAETNDLLENAKRKIDKKNLDFIVANDLTQEGAGFGVDTNIVKVIDKDGIINEYPKMKKEDVADVILDKIKTLLNI</sequence>
<feature type="binding site" evidence="3">
    <location>
        <position position="323"/>
    </location>
    <ligand>
        <name>CTP</name>
        <dbReference type="ChEBI" id="CHEBI:37563"/>
    </ligand>
</feature>
<comment type="cofactor">
    <cofactor evidence="3">
        <name>FMN</name>
        <dbReference type="ChEBI" id="CHEBI:58210"/>
    </cofactor>
    <text evidence="3">Binds 1 FMN per subunit.</text>
</comment>
<comment type="similarity">
    <text evidence="3 4">In the N-terminal section; belongs to the HFCD (homo-oligomeric flavin containing Cys decarboxylase) superfamily.</text>
</comment>
<dbReference type="PANTHER" id="PTHR14359">
    <property type="entry name" value="HOMO-OLIGOMERIC FLAVIN CONTAINING CYS DECARBOXYLASE FAMILY"/>
    <property type="match status" value="1"/>
</dbReference>
<evidence type="ECO:0000256" key="4">
    <source>
        <dbReference type="RuleBase" id="RU364078"/>
    </source>
</evidence>
<dbReference type="InterPro" id="IPR005252">
    <property type="entry name" value="CoaBC"/>
</dbReference>
<dbReference type="InterPro" id="IPR007085">
    <property type="entry name" value="DNA/pantothenate-metab_flavo_C"/>
</dbReference>